<evidence type="ECO:0000256" key="7">
    <source>
        <dbReference type="ARBA" id="ARBA00023033"/>
    </source>
</evidence>
<evidence type="ECO:0000313" key="9">
    <source>
        <dbReference type="Proteomes" id="UP000292423"/>
    </source>
</evidence>
<evidence type="ECO:0000256" key="2">
    <source>
        <dbReference type="ARBA" id="ARBA00010139"/>
    </source>
</evidence>
<dbReference type="Gene3D" id="3.50.50.60">
    <property type="entry name" value="FAD/NAD(P)-binding domain"/>
    <property type="match status" value="2"/>
</dbReference>
<reference evidence="8 9" key="1">
    <citation type="submission" date="2019-02" db="EMBL/GenBank/DDBJ databases">
        <title>Genomic Encyclopedia of Type Strains, Phase IV (KMG-IV): sequencing the most valuable type-strain genomes for metagenomic binning, comparative biology and taxonomic classification.</title>
        <authorList>
            <person name="Goeker M."/>
        </authorList>
    </citation>
    <scope>NUCLEOTIDE SEQUENCE [LARGE SCALE GENOMIC DNA]</scope>
    <source>
        <strain evidence="8 9">DSM 105135</strain>
    </source>
</reference>
<dbReference type="AlphaFoldDB" id="A0A4Q7YHD1"/>
<dbReference type="SUPFAM" id="SSF51905">
    <property type="entry name" value="FAD/NAD(P)-binding domain"/>
    <property type="match status" value="2"/>
</dbReference>
<evidence type="ECO:0000313" key="8">
    <source>
        <dbReference type="EMBL" id="RZU36817.1"/>
    </source>
</evidence>
<evidence type="ECO:0000256" key="6">
    <source>
        <dbReference type="ARBA" id="ARBA00023002"/>
    </source>
</evidence>
<sequence>MQNTTVQHFDVAIVGTGFSGLGMGVALKKAKKNNFVILEKANDVGGTWRDNHYPGCACDVPSHLYSFSFEPNPNWSRMFAPQPEIKAYLQHVAHKHGLIPHTRFNQEVREVRYDESIKRWKITTKSGATYIARVVVSGMGGLSTPSYPALKGIENFKGKAFHSQDWDHNYPLEGKNIAVIGTGASAIQFVPQIVPKAAHVDLYQRTPPWIVPKPDRAMTAAEKKIFKLIPQTQEALRNAIYTQLEVRALGFVFSPRVLKVGELMARRHIRKQISNKELRKKVTPDFSFGCKRVLISNDYYPALDQPHVDVVTQGIREVREHSIVDSNGVERPVDTIIYGTGFKAQDPIPKGAIFGRNGVDLVDFWKEGPEAYLGAAITGFPNLFMLMGPNTGLGHNSMVYMIESQIAYVMDCLKQMDKNNWQVVDVKPDTYAEFNRDTQSKLGGAVWSTGCQSWYVNANGKNTTLWPGFTFDYRRKTAQFDAKNYQVER</sequence>
<organism evidence="8 9">
    <name type="scientific">Fluviicoccus keumensis</name>
    <dbReference type="NCBI Taxonomy" id="1435465"/>
    <lineage>
        <taxon>Bacteria</taxon>
        <taxon>Pseudomonadati</taxon>
        <taxon>Pseudomonadota</taxon>
        <taxon>Gammaproteobacteria</taxon>
        <taxon>Moraxellales</taxon>
        <taxon>Moraxellaceae</taxon>
        <taxon>Fluviicoccus</taxon>
    </lineage>
</organism>
<dbReference type="FunFam" id="3.50.50.60:FF:000214">
    <property type="entry name" value="PROBABLE MONOOXYGENASE"/>
    <property type="match status" value="1"/>
</dbReference>
<dbReference type="OrthoDB" id="9810734at2"/>
<comment type="cofactor">
    <cofactor evidence="1">
        <name>FAD</name>
        <dbReference type="ChEBI" id="CHEBI:57692"/>
    </cofactor>
</comment>
<keyword evidence="3" id="KW-0285">Flavoprotein</keyword>
<dbReference type="PANTHER" id="PTHR42877:SF4">
    <property type="entry name" value="FAD_NAD(P)-BINDING DOMAIN-CONTAINING PROTEIN-RELATED"/>
    <property type="match status" value="1"/>
</dbReference>
<dbReference type="InterPro" id="IPR051209">
    <property type="entry name" value="FAD-bind_Monooxygenase_sf"/>
</dbReference>
<dbReference type="RefSeq" id="WP_130415329.1">
    <property type="nucleotide sequence ID" value="NZ_SHKX01000016.1"/>
</dbReference>
<proteinExistence type="inferred from homology"/>
<dbReference type="Proteomes" id="UP000292423">
    <property type="component" value="Unassembled WGS sequence"/>
</dbReference>
<evidence type="ECO:0000256" key="1">
    <source>
        <dbReference type="ARBA" id="ARBA00001974"/>
    </source>
</evidence>
<dbReference type="InterPro" id="IPR036188">
    <property type="entry name" value="FAD/NAD-bd_sf"/>
</dbReference>
<keyword evidence="6" id="KW-0560">Oxidoreductase</keyword>
<protein>
    <submittedName>
        <fullName evidence="8">Cyclohexanone monooxygenase</fullName>
    </submittedName>
</protein>
<comment type="caution">
    <text evidence="8">The sequence shown here is derived from an EMBL/GenBank/DDBJ whole genome shotgun (WGS) entry which is preliminary data.</text>
</comment>
<dbReference type="Pfam" id="PF13738">
    <property type="entry name" value="Pyr_redox_3"/>
    <property type="match status" value="1"/>
</dbReference>
<evidence type="ECO:0000256" key="4">
    <source>
        <dbReference type="ARBA" id="ARBA00022827"/>
    </source>
</evidence>
<keyword evidence="7 8" id="KW-0503">Monooxygenase</keyword>
<keyword evidence="9" id="KW-1185">Reference proteome</keyword>
<name>A0A4Q7YHD1_9GAMM</name>
<keyword evidence="5" id="KW-0521">NADP</keyword>
<dbReference type="PANTHER" id="PTHR42877">
    <property type="entry name" value="L-ORNITHINE N(5)-MONOOXYGENASE-RELATED"/>
    <property type="match status" value="1"/>
</dbReference>
<dbReference type="GO" id="GO:0004497">
    <property type="term" value="F:monooxygenase activity"/>
    <property type="evidence" value="ECO:0007669"/>
    <property type="project" value="UniProtKB-KW"/>
</dbReference>
<keyword evidence="4" id="KW-0274">FAD</keyword>
<gene>
    <name evidence="8" type="ORF">EV700_3030</name>
</gene>
<evidence type="ECO:0000256" key="3">
    <source>
        <dbReference type="ARBA" id="ARBA00022630"/>
    </source>
</evidence>
<accession>A0A4Q7YHD1</accession>
<dbReference type="EMBL" id="SHKX01000016">
    <property type="protein sequence ID" value="RZU36817.1"/>
    <property type="molecule type" value="Genomic_DNA"/>
</dbReference>
<comment type="similarity">
    <text evidence="2">Belongs to the FAD-binding monooxygenase family.</text>
</comment>
<evidence type="ECO:0000256" key="5">
    <source>
        <dbReference type="ARBA" id="ARBA00022857"/>
    </source>
</evidence>